<keyword evidence="2" id="KW-1133">Transmembrane helix</keyword>
<dbReference type="OrthoDB" id="594769at2"/>
<dbReference type="Proteomes" id="UP000002724">
    <property type="component" value="Chromosome"/>
</dbReference>
<name>B4SDA6_PELPB</name>
<evidence type="ECO:0000259" key="3">
    <source>
        <dbReference type="PROSITE" id="PS52015"/>
    </source>
</evidence>
<dbReference type="KEGG" id="pph:Ppha_2162"/>
<dbReference type="HOGENOM" id="CLU_884791_0_0_10"/>
<feature type="domain" description="TonB C-terminal" evidence="3">
    <location>
        <begin position="206"/>
        <end position="298"/>
    </location>
</feature>
<dbReference type="AlphaFoldDB" id="B4SDA6"/>
<reference evidence="4 5" key="1">
    <citation type="submission" date="2008-06" db="EMBL/GenBank/DDBJ databases">
        <title>Complete sequence of Pelodictyon phaeoclathratiforme BU-1.</title>
        <authorList>
            <consortium name="US DOE Joint Genome Institute"/>
            <person name="Lucas S."/>
            <person name="Copeland A."/>
            <person name="Lapidus A."/>
            <person name="Glavina del Rio T."/>
            <person name="Dalin E."/>
            <person name="Tice H."/>
            <person name="Bruce D."/>
            <person name="Goodwin L."/>
            <person name="Pitluck S."/>
            <person name="Schmutz J."/>
            <person name="Larimer F."/>
            <person name="Land M."/>
            <person name="Hauser L."/>
            <person name="Kyrpides N."/>
            <person name="Mikhailova N."/>
            <person name="Liu Z."/>
            <person name="Li T."/>
            <person name="Zhao F."/>
            <person name="Overmann J."/>
            <person name="Bryant D.A."/>
            <person name="Richardson P."/>
        </authorList>
    </citation>
    <scope>NUCLEOTIDE SEQUENCE [LARGE SCALE GENOMIC DNA]</scope>
    <source>
        <strain evidence="5">DSM 5477 / BU-1</strain>
    </source>
</reference>
<dbReference type="Pfam" id="PF13103">
    <property type="entry name" value="TonB_2"/>
    <property type="match status" value="1"/>
</dbReference>
<feature type="compositionally biased region" description="Gly residues" evidence="1">
    <location>
        <begin position="179"/>
        <end position="203"/>
    </location>
</feature>
<accession>B4SDA6</accession>
<dbReference type="PANTHER" id="PTHR33446">
    <property type="entry name" value="PROTEIN TONB-RELATED"/>
    <property type="match status" value="1"/>
</dbReference>
<keyword evidence="5" id="KW-1185">Reference proteome</keyword>
<proteinExistence type="predicted"/>
<feature type="transmembrane region" description="Helical" evidence="2">
    <location>
        <begin position="14"/>
        <end position="37"/>
    </location>
</feature>
<dbReference type="InterPro" id="IPR037682">
    <property type="entry name" value="TonB_C"/>
</dbReference>
<evidence type="ECO:0000256" key="2">
    <source>
        <dbReference type="SAM" id="Phobius"/>
    </source>
</evidence>
<organism evidence="4 5">
    <name type="scientific">Pelodictyon phaeoclathratiforme (strain DSM 5477 / BU-1)</name>
    <dbReference type="NCBI Taxonomy" id="324925"/>
    <lineage>
        <taxon>Bacteria</taxon>
        <taxon>Pseudomonadati</taxon>
        <taxon>Chlorobiota</taxon>
        <taxon>Chlorobiia</taxon>
        <taxon>Chlorobiales</taxon>
        <taxon>Chlorobiaceae</taxon>
        <taxon>Chlorobium/Pelodictyon group</taxon>
        <taxon>Pelodictyon</taxon>
    </lineage>
</organism>
<dbReference type="InterPro" id="IPR051045">
    <property type="entry name" value="TonB-dependent_transducer"/>
</dbReference>
<gene>
    <name evidence="4" type="ordered locus">Ppha_2162</name>
</gene>
<keyword evidence="2" id="KW-0472">Membrane</keyword>
<dbReference type="PROSITE" id="PS52015">
    <property type="entry name" value="TONB_CTD"/>
    <property type="match status" value="1"/>
</dbReference>
<evidence type="ECO:0000313" key="4">
    <source>
        <dbReference type="EMBL" id="ACF44365.1"/>
    </source>
</evidence>
<feature type="region of interest" description="Disordered" evidence="1">
    <location>
        <begin position="164"/>
        <end position="203"/>
    </location>
</feature>
<dbReference type="SUPFAM" id="SSF74653">
    <property type="entry name" value="TolA/TonB C-terminal domain"/>
    <property type="match status" value="1"/>
</dbReference>
<dbReference type="GO" id="GO:0055085">
    <property type="term" value="P:transmembrane transport"/>
    <property type="evidence" value="ECO:0007669"/>
    <property type="project" value="InterPro"/>
</dbReference>
<dbReference type="Gene3D" id="3.30.1150.10">
    <property type="match status" value="1"/>
</dbReference>
<evidence type="ECO:0000256" key="1">
    <source>
        <dbReference type="SAM" id="MobiDB-lite"/>
    </source>
</evidence>
<dbReference type="eggNOG" id="COG0810">
    <property type="taxonomic scope" value="Bacteria"/>
</dbReference>
<feature type="region of interest" description="Disordered" evidence="1">
    <location>
        <begin position="58"/>
        <end position="86"/>
    </location>
</feature>
<dbReference type="RefSeq" id="WP_012508842.1">
    <property type="nucleotide sequence ID" value="NC_011060.1"/>
</dbReference>
<dbReference type="STRING" id="324925.Ppha_2162"/>
<keyword evidence="2" id="KW-0812">Transmembrane</keyword>
<sequence precursor="true">MKKSRNHVSAEQKFLLWLVAAAVMHAMVFFLAVYLQLWDAGRHVKLKIVSVSLVSLPGSGGSPQRSEGKGGSTEAPSAEPQINTPPPVVNKVVKEALPEKPQPPALKQVVVEPPKKISVEPLKPKVVEKPSDMSTALQRLKQNIEKKTAQLPQPSASALNKALATLQQKVSSDKQPLQGSGGGKPGSSGGRSGAGKGSGGGGTADPYKAEIASIIQRNWVFSGQMLKNSYGMSVYVRINIIADGTIRQIIFDKRAPSEYLNSSVKKALEKSSPLPVLPKEEGFRDVWIGFVFTPEGIE</sequence>
<feature type="compositionally biased region" description="Polar residues" evidence="1">
    <location>
        <begin position="165"/>
        <end position="178"/>
    </location>
</feature>
<evidence type="ECO:0000313" key="5">
    <source>
        <dbReference type="Proteomes" id="UP000002724"/>
    </source>
</evidence>
<protein>
    <submittedName>
        <fullName evidence="4">Transcriptional regulator, Fis family</fullName>
    </submittedName>
</protein>
<dbReference type="EMBL" id="CP001110">
    <property type="protein sequence ID" value="ACF44365.1"/>
    <property type="molecule type" value="Genomic_DNA"/>
</dbReference>